<name>A0ABY7LXT1_9BACT</name>
<dbReference type="EMBL" id="CP114768">
    <property type="protein sequence ID" value="WBA44227.1"/>
    <property type="molecule type" value="Genomic_DNA"/>
</dbReference>
<organism evidence="1 2">
    <name type="scientific">Hymenobacter canadensis</name>
    <dbReference type="NCBI Taxonomy" id="2999067"/>
    <lineage>
        <taxon>Bacteria</taxon>
        <taxon>Pseudomonadati</taxon>
        <taxon>Bacteroidota</taxon>
        <taxon>Cytophagia</taxon>
        <taxon>Cytophagales</taxon>
        <taxon>Hymenobacteraceae</taxon>
        <taxon>Hymenobacter</taxon>
    </lineage>
</organism>
<dbReference type="RefSeq" id="WP_269562253.1">
    <property type="nucleotide sequence ID" value="NZ_CP114768.1"/>
</dbReference>
<reference evidence="1 2" key="1">
    <citation type="submission" date="2022-12" db="EMBL/GenBank/DDBJ databases">
        <title>Hymenobacter canadensis sp. nov. isolated from lake water of the Cambridge Bay, Canada.</title>
        <authorList>
            <person name="Kim W.H."/>
            <person name="Lee Y.M."/>
        </authorList>
    </citation>
    <scope>NUCLEOTIDE SEQUENCE [LARGE SCALE GENOMIC DNA]</scope>
    <source>
        <strain evidence="1 2">PAMC 29467</strain>
        <plasmid evidence="1 2">unnamed1</plasmid>
    </source>
</reference>
<evidence type="ECO:0000313" key="1">
    <source>
        <dbReference type="EMBL" id="WBA44227.1"/>
    </source>
</evidence>
<gene>
    <name evidence="1" type="ORF">O3303_20275</name>
</gene>
<keyword evidence="2" id="KW-1185">Reference proteome</keyword>
<dbReference type="Proteomes" id="UP001211005">
    <property type="component" value="Plasmid unnamed1"/>
</dbReference>
<proteinExistence type="predicted"/>
<geneLocation type="plasmid" evidence="1 2">
    <name>unnamed1</name>
</geneLocation>
<sequence>MSLHIQPSTPVVSADVIDALGRPLRALAAAQVQGAGLHTLAVPTVGLLAGLHTVRLLHDGATAYRKLLVE</sequence>
<protein>
    <recommendedName>
        <fullName evidence="3">T9SS type A sorting domain-containing protein</fullName>
    </recommendedName>
</protein>
<evidence type="ECO:0000313" key="2">
    <source>
        <dbReference type="Proteomes" id="UP001211005"/>
    </source>
</evidence>
<evidence type="ECO:0008006" key="3">
    <source>
        <dbReference type="Google" id="ProtNLM"/>
    </source>
</evidence>
<keyword evidence="1" id="KW-0614">Plasmid</keyword>
<accession>A0ABY7LXT1</accession>